<accession>A0A2X0PF40</accession>
<evidence type="ECO:0000313" key="1">
    <source>
        <dbReference type="EMBL" id="SPB24786.1"/>
    </source>
</evidence>
<dbReference type="RefSeq" id="WP_127093758.1">
    <property type="nucleotide sequence ID" value="NZ_OGTW02000040.1"/>
</dbReference>
<dbReference type="Proteomes" id="UP000279235">
    <property type="component" value="Unassembled WGS sequence"/>
</dbReference>
<reference evidence="3" key="3">
    <citation type="submission" date="2018-05" db="EMBL/GenBank/DDBJ databases">
        <authorList>
            <person name="Duru I."/>
        </authorList>
    </citation>
    <scope>NUCLEOTIDE SEQUENCE [LARGE SCALE GENOMIC DNA]</scope>
</reference>
<dbReference type="EMBL" id="OGTW01000040">
    <property type="protein sequence ID" value="SPB24786.1"/>
    <property type="molecule type" value="Genomic_DNA"/>
</dbReference>
<gene>
    <name evidence="1" type="ORF">AMHIJAGA_01012</name>
</gene>
<dbReference type="AlphaFoldDB" id="A0A2X0PF40"/>
<dbReference type="EMBL" id="OGTW02000040">
    <property type="protein sequence ID" value="SPS11079.1"/>
    <property type="molecule type" value="Genomic_DNA"/>
</dbReference>
<organism evidence="1">
    <name type="scientific">Lactococcus lactis</name>
    <dbReference type="NCBI Taxonomy" id="1358"/>
    <lineage>
        <taxon>Bacteria</taxon>
        <taxon>Bacillati</taxon>
        <taxon>Bacillota</taxon>
        <taxon>Bacilli</taxon>
        <taxon>Lactobacillales</taxon>
        <taxon>Streptococcaceae</taxon>
        <taxon>Lactococcus</taxon>
    </lineage>
</organism>
<protein>
    <submittedName>
        <fullName evidence="1">Uncharacterized protein</fullName>
    </submittedName>
</protein>
<reference evidence="1" key="1">
    <citation type="submission" date="2018-01" db="EMBL/GenBank/DDBJ databases">
        <authorList>
            <person name="Gaut B.S."/>
            <person name="Morton B.R."/>
            <person name="Clegg M.T."/>
            <person name="Duvall M.R."/>
        </authorList>
    </citation>
    <scope>NUCLEOTIDE SEQUENCE</scope>
    <source>
        <strain evidence="1">Lactococcus lactis</strain>
    </source>
</reference>
<sequence length="158" mass="18354">MANISYTKKANNTWKFTIRQGQKYLYSKSGFTEKEEAEEEAQKAIQGIENVGYGRGFYLMSNGMTVADLCHIWVEENPSTSESSRAKDRIALKIADEYFSNYDVLEMTFDKFKNQMIHLQYDLNIKLYILQHLTAMIKNALFFIGVDNFTEKNSDIKK</sequence>
<proteinExistence type="predicted"/>
<evidence type="ECO:0000313" key="2">
    <source>
        <dbReference type="EMBL" id="SPS11079.1"/>
    </source>
</evidence>
<name>A0A2X0PF40_9LACT</name>
<reference evidence="2" key="2">
    <citation type="submission" date="2018-05" db="EMBL/GenBank/DDBJ databases">
        <authorList>
            <person name="Lanie J.A."/>
            <person name="Ng W.-L."/>
            <person name="Kazmierczak K.M."/>
            <person name="Andrzejewski T.M."/>
            <person name="Davidsen T.M."/>
            <person name="Wayne K.J."/>
            <person name="Tettelin H."/>
            <person name="Glass J.I."/>
            <person name="Rusch D."/>
            <person name="Podicherti R."/>
            <person name="Tsui H.-C.T."/>
            <person name="Winkler M.E."/>
        </authorList>
    </citation>
    <scope>NUCLEOTIDE SEQUENCE</scope>
    <source>
        <strain evidence="2">Lactococcus lactis</strain>
    </source>
</reference>
<evidence type="ECO:0000313" key="3">
    <source>
        <dbReference type="Proteomes" id="UP000279235"/>
    </source>
</evidence>